<evidence type="ECO:0000313" key="2">
    <source>
        <dbReference type="Proteomes" id="UP000018817"/>
    </source>
</evidence>
<proteinExistence type="predicted"/>
<accession>W2Q203</accession>
<reference evidence="1 2" key="2">
    <citation type="submission" date="2013-11" db="EMBL/GenBank/DDBJ databases">
        <title>The Genome Sequence of Phytophthora parasitica INRA-310.</title>
        <authorList>
            <consortium name="The Broad Institute Genomics Platform"/>
            <person name="Russ C."/>
            <person name="Tyler B."/>
            <person name="Panabieres F."/>
            <person name="Shan W."/>
            <person name="Tripathy S."/>
            <person name="Grunwald N."/>
            <person name="Machado M."/>
            <person name="Johnson C.S."/>
            <person name="Arredondo F."/>
            <person name="Hong C."/>
            <person name="Coffey M."/>
            <person name="Young S.K."/>
            <person name="Zeng Q."/>
            <person name="Gargeya S."/>
            <person name="Fitzgerald M."/>
            <person name="Abouelleil A."/>
            <person name="Alvarado L."/>
            <person name="Chapman S.B."/>
            <person name="Gainer-Dewar J."/>
            <person name="Goldberg J."/>
            <person name="Griggs A."/>
            <person name="Gujja S."/>
            <person name="Hansen M."/>
            <person name="Howarth C."/>
            <person name="Imamovic A."/>
            <person name="Ireland A."/>
            <person name="Larimer J."/>
            <person name="McCowan C."/>
            <person name="Murphy C."/>
            <person name="Pearson M."/>
            <person name="Poon T.W."/>
            <person name="Priest M."/>
            <person name="Roberts A."/>
            <person name="Saif S."/>
            <person name="Shea T."/>
            <person name="Sykes S."/>
            <person name="Wortman J."/>
            <person name="Nusbaum C."/>
            <person name="Birren B."/>
        </authorList>
    </citation>
    <scope>NUCLEOTIDE SEQUENCE [LARGE SCALE GENOMIC DNA]</scope>
    <source>
        <strain evidence="1 2">INRA-310</strain>
    </source>
</reference>
<gene>
    <name evidence="1" type="ORF">PPTG_13553</name>
</gene>
<dbReference type="STRING" id="761204.W2Q203"/>
<name>W2Q203_PHYN3</name>
<dbReference type="SUPFAM" id="SSF56112">
    <property type="entry name" value="Protein kinase-like (PK-like)"/>
    <property type="match status" value="1"/>
</dbReference>
<organism evidence="1 2">
    <name type="scientific">Phytophthora nicotianae (strain INRA-310)</name>
    <name type="common">Phytophthora parasitica</name>
    <dbReference type="NCBI Taxonomy" id="761204"/>
    <lineage>
        <taxon>Eukaryota</taxon>
        <taxon>Sar</taxon>
        <taxon>Stramenopiles</taxon>
        <taxon>Oomycota</taxon>
        <taxon>Peronosporomycetes</taxon>
        <taxon>Peronosporales</taxon>
        <taxon>Peronosporaceae</taxon>
        <taxon>Phytophthora</taxon>
    </lineage>
</organism>
<dbReference type="AlphaFoldDB" id="W2Q203"/>
<dbReference type="InterPro" id="IPR011009">
    <property type="entry name" value="Kinase-like_dom_sf"/>
</dbReference>
<dbReference type="OrthoDB" id="90662at2759"/>
<dbReference type="VEuPathDB" id="FungiDB:PPTG_13553"/>
<dbReference type="RefSeq" id="XP_008907548.1">
    <property type="nucleotide sequence ID" value="XM_008909300.1"/>
</dbReference>
<sequence>MRINRWRRSNHLPNAIRTPDRLGDYLVALRNDFVTANSSCRRGLNLSGELSAYEKETRVLLKLASTGRVVDILLRFGRVVESYMEVLSIEMTEEIRQWRGQLDLERRERVELFRDILNDEQRLIEAMGDETQQMELLTLLKYGLTHYEKFLIPEELDVISDVYDRVVSYSDFMLVGDPPSWFLSPSDLVCDQGGIYYLDAVRVSKCETGDILRDRGGDHQSWEDEEEACLRQATVWADLNHPHVAKMLGACHIGKEPFVVHEPAEPLISNRANAQSWEPLLGWALGLQYLHERELGYKNFDDNRLLARHHVTASGVLSGLGLVPVKRRVSASLQRGVSNMFNMRDLAATLPQNHDDAHVHGLHVPTWSVPNDIFAFGLAIYNTRRWVSMYISMLPDMNYEAEGFRKIATMDKLATRAKEVGCTFDLVCFQRARLNDYRWYLYLKETFGSFIHVGQLIFEPKIGEIAGVRLSIPASEARLPTMRLQL</sequence>
<dbReference type="GeneID" id="20182904"/>
<dbReference type="EMBL" id="KI669593">
    <property type="protein sequence ID" value="ETN07172.1"/>
    <property type="molecule type" value="Genomic_DNA"/>
</dbReference>
<evidence type="ECO:0000313" key="1">
    <source>
        <dbReference type="EMBL" id="ETN07172.1"/>
    </source>
</evidence>
<evidence type="ECO:0008006" key="3">
    <source>
        <dbReference type="Google" id="ProtNLM"/>
    </source>
</evidence>
<dbReference type="Proteomes" id="UP000018817">
    <property type="component" value="Unassembled WGS sequence"/>
</dbReference>
<protein>
    <recommendedName>
        <fullName evidence="3">Protein kinase domain-containing protein</fullName>
    </recommendedName>
</protein>
<dbReference type="Gene3D" id="1.10.510.10">
    <property type="entry name" value="Transferase(Phosphotransferase) domain 1"/>
    <property type="match status" value="1"/>
</dbReference>
<reference evidence="2" key="1">
    <citation type="submission" date="2011-12" db="EMBL/GenBank/DDBJ databases">
        <authorList>
            <consortium name="The Broad Institute Genome Sequencing Platform"/>
            <person name="Russ C."/>
            <person name="Tyler B."/>
            <person name="Panabieres F."/>
            <person name="Shan W."/>
            <person name="Tripathy S."/>
            <person name="Grunwald N."/>
            <person name="Machado M."/>
            <person name="Young S.K."/>
            <person name="Zeng Q."/>
            <person name="Gargeya S."/>
            <person name="Fitzgerald M."/>
            <person name="Haas B."/>
            <person name="Abouelleil A."/>
            <person name="Alvarado L."/>
            <person name="Arachchi H.M."/>
            <person name="Berlin A."/>
            <person name="Chapman S.B."/>
            <person name="Gearin G."/>
            <person name="Goldberg J."/>
            <person name="Griggs A."/>
            <person name="Gujja S."/>
            <person name="Hansen M."/>
            <person name="Heiman D."/>
            <person name="Howarth C."/>
            <person name="Larimer J."/>
            <person name="Lui A."/>
            <person name="MacDonald P.J.P."/>
            <person name="McCowen C."/>
            <person name="Montmayeur A."/>
            <person name="Murphy C."/>
            <person name="Neiman D."/>
            <person name="Pearson M."/>
            <person name="Priest M."/>
            <person name="Roberts A."/>
            <person name="Saif S."/>
            <person name="Shea T."/>
            <person name="Sisk P."/>
            <person name="Stolte C."/>
            <person name="Sykes S."/>
            <person name="Wortman J."/>
            <person name="Nusbaum C."/>
            <person name="Birren B."/>
        </authorList>
    </citation>
    <scope>NUCLEOTIDE SEQUENCE [LARGE SCALE GENOMIC DNA]</scope>
    <source>
        <strain evidence="2">INRA-310</strain>
    </source>
</reference>